<dbReference type="KEGG" id="bim:112213958"/>
<keyword evidence="2" id="KW-1185">Reference proteome</keyword>
<evidence type="ECO:0000256" key="1">
    <source>
        <dbReference type="SAM" id="MobiDB-lite"/>
    </source>
</evidence>
<dbReference type="PANTHER" id="PTHR47331">
    <property type="entry name" value="PHD-TYPE DOMAIN-CONTAINING PROTEIN"/>
    <property type="match status" value="1"/>
</dbReference>
<dbReference type="OrthoDB" id="8057024at2759"/>
<dbReference type="AlphaFoldDB" id="A0A6P6FJC6"/>
<feature type="compositionally biased region" description="Polar residues" evidence="1">
    <location>
        <begin position="362"/>
        <end position="382"/>
    </location>
</feature>
<proteinExistence type="predicted"/>
<dbReference type="Pfam" id="PF05380">
    <property type="entry name" value="Peptidase_A17"/>
    <property type="match status" value="1"/>
</dbReference>
<dbReference type="RefSeq" id="XP_024227824.1">
    <property type="nucleotide sequence ID" value="XM_024372056.1"/>
</dbReference>
<dbReference type="Proteomes" id="UP000515180">
    <property type="component" value="Unplaced"/>
</dbReference>
<feature type="region of interest" description="Disordered" evidence="1">
    <location>
        <begin position="359"/>
        <end position="382"/>
    </location>
</feature>
<evidence type="ECO:0000313" key="3">
    <source>
        <dbReference type="RefSeq" id="XP_024227824.1"/>
    </source>
</evidence>
<sequence>MILQQVWTLKVDWDESLPSNLHTEWIKYHTQLPLLNAVRFPRKTIIESATKIELHGFCDASERAYGACVYVRTTDRKNNIWTRLLTARSKVAPLKSLSIPRLELSGALLLTSLISSIRQALTTKISRIVYWTDSTIVLHWIRSSPHTLKTFVANRVAEIQTKTNISDWRHVPTDDNPADLISRGQTPKEFLCPSIWKNGPRWLLQGEAYWPVWSPTPVVDIPEQKKTICLRANINDNTLLHRYSSWPRLIRIVAWCLRWRHRQHRPAHLTTDELTAAHNQLIKLIQSRHFAPEIRTLQKNRSEDVGGKLQPLNPFLDEDGILRVGGRLTNSAIPFSQKHPIILPKSPVTELIIEREHRNNHHTGTQATLYASQPSTSGILDG</sequence>
<organism evidence="2 3">
    <name type="scientific">Bombus impatiens</name>
    <name type="common">Bumblebee</name>
    <dbReference type="NCBI Taxonomy" id="132113"/>
    <lineage>
        <taxon>Eukaryota</taxon>
        <taxon>Metazoa</taxon>
        <taxon>Ecdysozoa</taxon>
        <taxon>Arthropoda</taxon>
        <taxon>Hexapoda</taxon>
        <taxon>Insecta</taxon>
        <taxon>Pterygota</taxon>
        <taxon>Neoptera</taxon>
        <taxon>Endopterygota</taxon>
        <taxon>Hymenoptera</taxon>
        <taxon>Apocrita</taxon>
        <taxon>Aculeata</taxon>
        <taxon>Apoidea</taxon>
        <taxon>Anthophila</taxon>
        <taxon>Apidae</taxon>
        <taxon>Bombus</taxon>
        <taxon>Pyrobombus</taxon>
    </lineage>
</organism>
<dbReference type="InterPro" id="IPR008042">
    <property type="entry name" value="Retrotrans_Pao"/>
</dbReference>
<dbReference type="GeneID" id="112213958"/>
<protein>
    <submittedName>
        <fullName evidence="3">Uncharacterized protein LOC112213958</fullName>
    </submittedName>
</protein>
<name>A0A6P6FJC6_BOMIM</name>
<reference evidence="3" key="1">
    <citation type="submission" date="2025-08" db="UniProtKB">
        <authorList>
            <consortium name="RefSeq"/>
        </authorList>
    </citation>
    <scope>IDENTIFICATION</scope>
</reference>
<evidence type="ECO:0000313" key="2">
    <source>
        <dbReference type="Proteomes" id="UP000515180"/>
    </source>
</evidence>
<accession>A0A6P6FJC6</accession>
<gene>
    <name evidence="3" type="primary">LOC112213958</name>
</gene>